<sequence length="441" mass="49400">MLRESRDATRVPRRCERASSAMLRESQLGDAARVPRCCKSAAMLQECRDAARVSRRCVRASSAMLRESQLGDAAREPAQRRCNSAAMLRECRDATREPARRCCESASSAMLQESQIGDAAREPARRCCERASSAMLQESQLSDAARVPRSCERASSAMLRESQLGDAAREPARRCCKRKLRRCESATTLRESQLGDTAREPARRCCVRVTILRECTVRRVRFDLVSTRCFFGDAAAWPWEIVAWFSGGKRGSARWICSGSAVSCLGRVVSLVRFVKNLRLVEEGVVVQLLVVQRPRGEPWFGECELAGQRRGISGSSWRGISGRPIITNCITNGNVFPILRIDSTGVLNRSTQIPTSEELKRIGYLLPYLDVLIDLLNVLIHIEVMEELEGRTRGRHIIDQVKRCIQISLLLSCVFIQERAEDRPPGYLVRRSHLETGSSS</sequence>
<evidence type="ECO:0000313" key="2">
    <source>
        <dbReference type="Proteomes" id="UP000008694"/>
    </source>
</evidence>
<dbReference type="EMBL" id="GL348719">
    <property type="protein sequence ID" value="EFH44952.1"/>
    <property type="molecule type" value="Genomic_DNA"/>
</dbReference>
<reference evidence="2" key="1">
    <citation type="journal article" date="2011" name="Nat. Genet.">
        <title>The Arabidopsis lyrata genome sequence and the basis of rapid genome size change.</title>
        <authorList>
            <person name="Hu T.T."/>
            <person name="Pattyn P."/>
            <person name="Bakker E.G."/>
            <person name="Cao J."/>
            <person name="Cheng J.-F."/>
            <person name="Clark R.M."/>
            <person name="Fahlgren N."/>
            <person name="Fawcett J.A."/>
            <person name="Grimwood J."/>
            <person name="Gundlach H."/>
            <person name="Haberer G."/>
            <person name="Hollister J.D."/>
            <person name="Ossowski S."/>
            <person name="Ottilar R.P."/>
            <person name="Salamov A.A."/>
            <person name="Schneeberger K."/>
            <person name="Spannagl M."/>
            <person name="Wang X."/>
            <person name="Yang L."/>
            <person name="Nasrallah M.E."/>
            <person name="Bergelson J."/>
            <person name="Carrington J.C."/>
            <person name="Gaut B.S."/>
            <person name="Schmutz J."/>
            <person name="Mayer K.F.X."/>
            <person name="Van de Peer Y."/>
            <person name="Grigoriev I.V."/>
            <person name="Nordborg M."/>
            <person name="Weigel D."/>
            <person name="Guo Y.-L."/>
        </authorList>
    </citation>
    <scope>NUCLEOTIDE SEQUENCE [LARGE SCALE GENOMIC DNA]</scope>
    <source>
        <strain evidence="2">cv. MN47</strain>
    </source>
</reference>
<dbReference type="AlphaFoldDB" id="D7MJG4"/>
<dbReference type="Gramene" id="Al_scaffold_0007_3721">
    <property type="protein sequence ID" value="Al_scaffold_0007_3721"/>
    <property type="gene ID" value="Al_scaffold_0007_3721"/>
</dbReference>
<dbReference type="HOGENOM" id="CLU_621665_0_0_1"/>
<keyword evidence="2" id="KW-1185">Reference proteome</keyword>
<dbReference type="Proteomes" id="UP000008694">
    <property type="component" value="Unassembled WGS sequence"/>
</dbReference>
<accession>D7MJG4</accession>
<proteinExistence type="predicted"/>
<organism evidence="2">
    <name type="scientific">Arabidopsis lyrata subsp. lyrata</name>
    <name type="common">Lyre-leaved rock-cress</name>
    <dbReference type="NCBI Taxonomy" id="81972"/>
    <lineage>
        <taxon>Eukaryota</taxon>
        <taxon>Viridiplantae</taxon>
        <taxon>Streptophyta</taxon>
        <taxon>Embryophyta</taxon>
        <taxon>Tracheophyta</taxon>
        <taxon>Spermatophyta</taxon>
        <taxon>Magnoliopsida</taxon>
        <taxon>eudicotyledons</taxon>
        <taxon>Gunneridae</taxon>
        <taxon>Pentapetalae</taxon>
        <taxon>rosids</taxon>
        <taxon>malvids</taxon>
        <taxon>Brassicales</taxon>
        <taxon>Brassicaceae</taxon>
        <taxon>Camelineae</taxon>
        <taxon>Arabidopsis</taxon>
    </lineage>
</organism>
<evidence type="ECO:0000313" key="1">
    <source>
        <dbReference type="EMBL" id="EFH44952.1"/>
    </source>
</evidence>
<protein>
    <submittedName>
        <fullName evidence="1">Predicted protein</fullName>
    </submittedName>
</protein>
<gene>
    <name evidence="1" type="ORF">ARALYDRAFT_659666</name>
</gene>
<name>D7MJG4_ARALL</name>